<name>A0A250XIM2_9CHLO</name>
<evidence type="ECO:0000313" key="11">
    <source>
        <dbReference type="EMBL" id="GAX82924.1"/>
    </source>
</evidence>
<comment type="similarity">
    <text evidence="1">Belongs to the bacterial ribosomal protein bL9 family.</text>
</comment>
<evidence type="ECO:0000259" key="9">
    <source>
        <dbReference type="Pfam" id="PF01281"/>
    </source>
</evidence>
<dbReference type="Pfam" id="PF01281">
    <property type="entry name" value="Ribosomal_L9_N"/>
    <property type="match status" value="1"/>
</dbReference>
<dbReference type="InterPro" id="IPR000244">
    <property type="entry name" value="Ribosomal_bL9"/>
</dbReference>
<comment type="caution">
    <text evidence="11">The sequence shown here is derived from an EMBL/GenBank/DDBJ whole genome shotgun (WGS) entry which is preliminary data.</text>
</comment>
<evidence type="ECO:0000256" key="6">
    <source>
        <dbReference type="ARBA" id="ARBA00031047"/>
    </source>
</evidence>
<dbReference type="InterPro" id="IPR020069">
    <property type="entry name" value="Ribosomal_bL9_C"/>
</dbReference>
<proteinExistence type="inferred from homology"/>
<accession>A0A250XIM2</accession>
<evidence type="ECO:0000256" key="5">
    <source>
        <dbReference type="ARBA" id="ARBA00023274"/>
    </source>
</evidence>
<dbReference type="SUPFAM" id="SSF55653">
    <property type="entry name" value="Ribosomal protein L9 C-domain"/>
    <property type="match status" value="1"/>
</dbReference>
<dbReference type="GO" id="GO:0019843">
    <property type="term" value="F:rRNA binding"/>
    <property type="evidence" value="ECO:0007669"/>
    <property type="project" value="UniProtKB-KW"/>
</dbReference>
<gene>
    <name evidence="11" type="ORF">CEUSTIGMA_g10351.t1</name>
</gene>
<dbReference type="InterPro" id="IPR036935">
    <property type="entry name" value="Ribosomal_bL9_N_sf"/>
</dbReference>
<dbReference type="STRING" id="1157962.A0A250XIM2"/>
<feature type="domain" description="Ribosomal protein L9" evidence="9">
    <location>
        <begin position="61"/>
        <end position="104"/>
    </location>
</feature>
<keyword evidence="3" id="KW-0694">RNA-binding</keyword>
<dbReference type="Gene3D" id="3.10.430.100">
    <property type="entry name" value="Ribosomal protein L9, C-terminal domain"/>
    <property type="match status" value="1"/>
</dbReference>
<dbReference type="Gene3D" id="3.40.5.10">
    <property type="entry name" value="Ribosomal protein L9, N-terminal domain"/>
    <property type="match status" value="1"/>
</dbReference>
<dbReference type="AlphaFoldDB" id="A0A250XIM2"/>
<dbReference type="OrthoDB" id="5555409at2759"/>
<dbReference type="NCBIfam" id="TIGR00158">
    <property type="entry name" value="L9"/>
    <property type="match status" value="1"/>
</dbReference>
<dbReference type="GO" id="GO:0003735">
    <property type="term" value="F:structural constituent of ribosome"/>
    <property type="evidence" value="ECO:0007669"/>
    <property type="project" value="InterPro"/>
</dbReference>
<evidence type="ECO:0000259" key="10">
    <source>
        <dbReference type="Pfam" id="PF03948"/>
    </source>
</evidence>
<sequence length="226" mass="24713">MLKLSGLQLLKGLTLPLTSSLLRHTLVALPPCIATSRAVSNKIDASISGSAPVETENEGKVKVVLLRSVSGLGAKGSVVDANAGWMRLQLFPRKAAVYATPENILKYSMTMEERLSRQDPKLRERFQLEGVMNILCRMHVSISRKHSNSSDPEAMVGTVTSWDIVKAALIQGGVQLDVSHLMMSQPISAFGTYKVPLNLRTRDDRQVELTVIVNSVKQINYGKSSV</sequence>
<protein>
    <recommendedName>
        <fullName evidence="7">Large ribosomal subunit protein bL9c</fullName>
    </recommendedName>
    <alternativeName>
        <fullName evidence="8">50S ribosomal protein L9, chloroplastic</fullName>
    </alternativeName>
    <alternativeName>
        <fullName evidence="6">CL9</fullName>
    </alternativeName>
</protein>
<evidence type="ECO:0000256" key="7">
    <source>
        <dbReference type="ARBA" id="ARBA00035193"/>
    </source>
</evidence>
<feature type="domain" description="Large ribosomal subunit protein bL9 C-terminal" evidence="10">
    <location>
        <begin position="150"/>
        <end position="211"/>
    </location>
</feature>
<dbReference type="InterPro" id="IPR020070">
    <property type="entry name" value="Ribosomal_bL9_N"/>
</dbReference>
<dbReference type="Pfam" id="PF03948">
    <property type="entry name" value="Ribosomal_L9_C"/>
    <property type="match status" value="1"/>
</dbReference>
<evidence type="ECO:0000256" key="2">
    <source>
        <dbReference type="ARBA" id="ARBA00022730"/>
    </source>
</evidence>
<keyword evidence="12" id="KW-1185">Reference proteome</keyword>
<dbReference type="SUPFAM" id="SSF55658">
    <property type="entry name" value="L9 N-domain-like"/>
    <property type="match status" value="1"/>
</dbReference>
<keyword evidence="5" id="KW-0687">Ribonucleoprotein</keyword>
<keyword evidence="4" id="KW-0689">Ribosomal protein</keyword>
<evidence type="ECO:0000256" key="4">
    <source>
        <dbReference type="ARBA" id="ARBA00022980"/>
    </source>
</evidence>
<dbReference type="GO" id="GO:1990904">
    <property type="term" value="C:ribonucleoprotein complex"/>
    <property type="evidence" value="ECO:0007669"/>
    <property type="project" value="UniProtKB-KW"/>
</dbReference>
<dbReference type="GO" id="GO:0006412">
    <property type="term" value="P:translation"/>
    <property type="evidence" value="ECO:0007669"/>
    <property type="project" value="InterPro"/>
</dbReference>
<dbReference type="InterPro" id="IPR020594">
    <property type="entry name" value="Ribosomal_bL9_bac/chp"/>
</dbReference>
<evidence type="ECO:0000256" key="8">
    <source>
        <dbReference type="ARBA" id="ARBA00035427"/>
    </source>
</evidence>
<dbReference type="EMBL" id="BEGY01000088">
    <property type="protein sequence ID" value="GAX82924.1"/>
    <property type="molecule type" value="Genomic_DNA"/>
</dbReference>
<evidence type="ECO:0000313" key="12">
    <source>
        <dbReference type="Proteomes" id="UP000232323"/>
    </source>
</evidence>
<dbReference type="InterPro" id="IPR036791">
    <property type="entry name" value="Ribosomal_bL9_C_sf"/>
</dbReference>
<organism evidence="11 12">
    <name type="scientific">Chlamydomonas eustigma</name>
    <dbReference type="NCBI Taxonomy" id="1157962"/>
    <lineage>
        <taxon>Eukaryota</taxon>
        <taxon>Viridiplantae</taxon>
        <taxon>Chlorophyta</taxon>
        <taxon>core chlorophytes</taxon>
        <taxon>Chlorophyceae</taxon>
        <taxon>CS clade</taxon>
        <taxon>Chlamydomonadales</taxon>
        <taxon>Chlamydomonadaceae</taxon>
        <taxon>Chlamydomonas</taxon>
    </lineage>
</organism>
<dbReference type="InterPro" id="IPR009027">
    <property type="entry name" value="Ribosomal_bL9/RNase_H1_N"/>
</dbReference>
<dbReference type="GO" id="GO:0005840">
    <property type="term" value="C:ribosome"/>
    <property type="evidence" value="ECO:0007669"/>
    <property type="project" value="UniProtKB-KW"/>
</dbReference>
<dbReference type="Proteomes" id="UP000232323">
    <property type="component" value="Unassembled WGS sequence"/>
</dbReference>
<reference evidence="11 12" key="1">
    <citation type="submission" date="2017-08" db="EMBL/GenBank/DDBJ databases">
        <title>Acidophilic green algal genome provides insights into adaptation to an acidic environment.</title>
        <authorList>
            <person name="Hirooka S."/>
            <person name="Hirose Y."/>
            <person name="Kanesaki Y."/>
            <person name="Higuchi S."/>
            <person name="Fujiwara T."/>
            <person name="Onuma R."/>
            <person name="Era A."/>
            <person name="Ohbayashi R."/>
            <person name="Uzuka A."/>
            <person name="Nozaki H."/>
            <person name="Yoshikawa H."/>
            <person name="Miyagishima S.Y."/>
        </authorList>
    </citation>
    <scope>NUCLEOTIDE SEQUENCE [LARGE SCALE GENOMIC DNA]</scope>
    <source>
        <strain evidence="11 12">NIES-2499</strain>
    </source>
</reference>
<dbReference type="PANTHER" id="PTHR21368">
    <property type="entry name" value="50S RIBOSOMAL PROTEIN L9"/>
    <property type="match status" value="1"/>
</dbReference>
<evidence type="ECO:0000256" key="1">
    <source>
        <dbReference type="ARBA" id="ARBA00010605"/>
    </source>
</evidence>
<evidence type="ECO:0000256" key="3">
    <source>
        <dbReference type="ARBA" id="ARBA00022884"/>
    </source>
</evidence>
<keyword evidence="2" id="KW-0699">rRNA-binding</keyword>